<accession>A0A8J8Q2V3</accession>
<reference evidence="3" key="1">
    <citation type="submission" date="2017-11" db="EMBL/GenBank/DDBJ databases">
        <authorList>
            <person name="Kajale S.C."/>
            <person name="Sharma A."/>
        </authorList>
    </citation>
    <scope>NUCLEOTIDE SEQUENCE</scope>
    <source>
        <strain evidence="3">LS1_42</strain>
    </source>
</reference>
<dbReference type="GO" id="GO:0003676">
    <property type="term" value="F:nucleic acid binding"/>
    <property type="evidence" value="ECO:0007669"/>
    <property type="project" value="InterPro"/>
</dbReference>
<evidence type="ECO:0000259" key="2">
    <source>
        <dbReference type="Pfam" id="PF06634"/>
    </source>
</evidence>
<dbReference type="Proteomes" id="UP000766904">
    <property type="component" value="Unassembled WGS sequence"/>
</dbReference>
<organism evidence="3 4">
    <name type="scientific">Natronococcus pandeyae</name>
    <dbReference type="NCBI Taxonomy" id="2055836"/>
    <lineage>
        <taxon>Archaea</taxon>
        <taxon>Methanobacteriati</taxon>
        <taxon>Methanobacteriota</taxon>
        <taxon>Stenosarchaea group</taxon>
        <taxon>Halobacteria</taxon>
        <taxon>Halobacteriales</taxon>
        <taxon>Natrialbaceae</taxon>
        <taxon>Natronococcus</taxon>
    </lineage>
</organism>
<dbReference type="EMBL" id="PHNJ01000010">
    <property type="protein sequence ID" value="TYL37428.1"/>
    <property type="molecule type" value="Genomic_DNA"/>
</dbReference>
<dbReference type="PROSITE" id="PS00092">
    <property type="entry name" value="N6_MTASE"/>
    <property type="match status" value="1"/>
</dbReference>
<dbReference type="RefSeq" id="WP_148859287.1">
    <property type="nucleotide sequence ID" value="NZ_PHNJ01000010.1"/>
</dbReference>
<name>A0A8J8Q2V3_9EURY</name>
<keyword evidence="3" id="KW-0489">Methyltransferase</keyword>
<dbReference type="InterPro" id="IPR002052">
    <property type="entry name" value="DNA_methylase_N6_adenine_CS"/>
</dbReference>
<evidence type="ECO:0000313" key="3">
    <source>
        <dbReference type="EMBL" id="TYL37428.1"/>
    </source>
</evidence>
<keyword evidence="1" id="KW-0175">Coiled coil</keyword>
<dbReference type="GO" id="GO:0008168">
    <property type="term" value="F:methyltransferase activity"/>
    <property type="evidence" value="ECO:0007669"/>
    <property type="project" value="UniProtKB-KW"/>
</dbReference>
<proteinExistence type="predicted"/>
<comment type="caution">
    <text evidence="3">The sequence shown here is derived from an EMBL/GenBank/DDBJ whole genome shotgun (WGS) entry which is preliminary data.</text>
</comment>
<evidence type="ECO:0000256" key="1">
    <source>
        <dbReference type="SAM" id="Coils"/>
    </source>
</evidence>
<sequence>MSKEIQQSDDESERTELPIERGFPIERVNEIAEKEGRAKMYYRPIYTMHKWWARRLGCVFRTISLYTLLDDPEKVEVFEPGQEDETLAGWGDGDGETELDITSIIDRVDMSDPESLWELYTKDVRVEDKKVLDPFMGGGTSLVEASRFGAEAVGNDLNPVAWFVTKKELEAGQTDIEELEEAFTQVKEDVADEITQYYKTSCPNGDHDADVMYNFWVKELDCVSCGHTVPLFKDYRVAKGRYEDDDKYNVFCPDCGTVTLVDDWQSESVCDDCGHGFVPKEGNVSRGGKYNCPDCGQKYDITDAIGEQGEFRTRLYALEYYCEHCDTDGLDRSEVKGYREALPSDLESADAAEKEWKESEELAQFVPDLPIPEGSKTQSSSIDGSDVFEHGYEKWSDMFNDRQKLVLSKLLKSISEIENQNLKEYLLLAFSDSLMFQNTFTIYNLSANKVEGVFKSNAFDPQMDFVENNVWGTEYGRGTFESTWRKLLRGIRYSSAPTERYVEDGESIESSEFGKPIGENTTLRYGDARTIDKENEFDAVISDPPYYDNIIYSELSDFFYVWLRVVLQSEYEHFEPTETPKTDSIVANPSQGKGVEEFEEEIKQAFATVRNSLKEDGVFCFTYHHSDSDSWGELLESLCEVGFEVTAAYPVSADLNKLVLGESVSFDIVIVARPANDRGSTSWNSLRRDIYRTARRTRKQLEENRELSRGDIGVMEMGACFREYSKHHGKVQRDGEIMTAKEVVREIYGIIQEASDIGVEDVFIDLLDTSSPSFDDVNKLCRGTNATPEDLKETHLYNQDDGFELGTWDNEKRQAYIQERTNGDGGDHLSNLDKLQFLRYRYEKGQAVQNYVDKWDVDDDLRELAGRLADVTGDGTYTRVLGDRDITSY</sequence>
<dbReference type="Pfam" id="PF06634">
    <property type="entry name" value="DUF1156"/>
    <property type="match status" value="1"/>
</dbReference>
<keyword evidence="3" id="KW-0808">Transferase</keyword>
<dbReference type="InterPro" id="IPR029063">
    <property type="entry name" value="SAM-dependent_MTases_sf"/>
</dbReference>
<keyword evidence="4" id="KW-1185">Reference proteome</keyword>
<dbReference type="AlphaFoldDB" id="A0A8J8Q2V3"/>
<dbReference type="GO" id="GO:0032259">
    <property type="term" value="P:methylation"/>
    <property type="evidence" value="ECO:0007669"/>
    <property type="project" value="UniProtKB-KW"/>
</dbReference>
<feature type="coiled-coil region" evidence="1">
    <location>
        <begin position="169"/>
        <end position="196"/>
    </location>
</feature>
<dbReference type="OrthoDB" id="93530at2157"/>
<dbReference type="Gene3D" id="3.40.50.150">
    <property type="entry name" value="Vaccinia Virus protein VP39"/>
    <property type="match status" value="2"/>
</dbReference>
<dbReference type="SUPFAM" id="SSF53335">
    <property type="entry name" value="S-adenosyl-L-methionine-dependent methyltransferases"/>
    <property type="match status" value="1"/>
</dbReference>
<evidence type="ECO:0000313" key="4">
    <source>
        <dbReference type="Proteomes" id="UP000766904"/>
    </source>
</evidence>
<gene>
    <name evidence="3" type="ORF">CV102_17625</name>
</gene>
<protein>
    <submittedName>
        <fullName evidence="3">DNA methyltransferase</fullName>
    </submittedName>
</protein>
<feature type="domain" description="DUF1156" evidence="2">
    <location>
        <begin position="23"/>
        <end position="77"/>
    </location>
</feature>
<dbReference type="InterPro" id="IPR009537">
    <property type="entry name" value="DUF1156"/>
</dbReference>